<feature type="compositionally biased region" description="Polar residues" evidence="1">
    <location>
        <begin position="325"/>
        <end position="334"/>
    </location>
</feature>
<dbReference type="AlphaFoldDB" id="M5G107"/>
<dbReference type="GeneID" id="63683258"/>
<proteinExistence type="predicted"/>
<feature type="region of interest" description="Disordered" evidence="1">
    <location>
        <begin position="388"/>
        <end position="408"/>
    </location>
</feature>
<keyword evidence="2" id="KW-0812">Transmembrane</keyword>
<keyword evidence="2" id="KW-1133">Transmembrane helix</keyword>
<evidence type="ECO:0000256" key="2">
    <source>
        <dbReference type="SAM" id="Phobius"/>
    </source>
</evidence>
<keyword evidence="5" id="KW-1185">Reference proteome</keyword>
<evidence type="ECO:0000256" key="1">
    <source>
        <dbReference type="SAM" id="MobiDB-lite"/>
    </source>
</evidence>
<accession>M5G107</accession>
<dbReference type="EMBL" id="JH795859">
    <property type="protein sequence ID" value="EJU03931.1"/>
    <property type="molecule type" value="Genomic_DNA"/>
</dbReference>
<keyword evidence="2" id="KW-0472">Membrane</keyword>
<protein>
    <recommendedName>
        <fullName evidence="6">Mid2 domain-containing protein</fullName>
    </recommendedName>
</protein>
<reference evidence="4 5" key="1">
    <citation type="journal article" date="2012" name="Science">
        <title>The Paleozoic origin of enzymatic lignin decomposition reconstructed from 31 fungal genomes.</title>
        <authorList>
            <person name="Floudas D."/>
            <person name="Binder M."/>
            <person name="Riley R."/>
            <person name="Barry K."/>
            <person name="Blanchette R.A."/>
            <person name="Henrissat B."/>
            <person name="Martinez A.T."/>
            <person name="Otillar R."/>
            <person name="Spatafora J.W."/>
            <person name="Yadav J.S."/>
            <person name="Aerts A."/>
            <person name="Benoit I."/>
            <person name="Boyd A."/>
            <person name="Carlson A."/>
            <person name="Copeland A."/>
            <person name="Coutinho P.M."/>
            <person name="de Vries R.P."/>
            <person name="Ferreira P."/>
            <person name="Findley K."/>
            <person name="Foster B."/>
            <person name="Gaskell J."/>
            <person name="Glotzer D."/>
            <person name="Gorecki P."/>
            <person name="Heitman J."/>
            <person name="Hesse C."/>
            <person name="Hori C."/>
            <person name="Igarashi K."/>
            <person name="Jurgens J.A."/>
            <person name="Kallen N."/>
            <person name="Kersten P."/>
            <person name="Kohler A."/>
            <person name="Kuees U."/>
            <person name="Kumar T.K.A."/>
            <person name="Kuo A."/>
            <person name="LaButti K."/>
            <person name="Larrondo L.F."/>
            <person name="Lindquist E."/>
            <person name="Ling A."/>
            <person name="Lombard V."/>
            <person name="Lucas S."/>
            <person name="Lundell T."/>
            <person name="Martin R."/>
            <person name="McLaughlin D.J."/>
            <person name="Morgenstern I."/>
            <person name="Morin E."/>
            <person name="Murat C."/>
            <person name="Nagy L.G."/>
            <person name="Nolan M."/>
            <person name="Ohm R.A."/>
            <person name="Patyshakuliyeva A."/>
            <person name="Rokas A."/>
            <person name="Ruiz-Duenas F.J."/>
            <person name="Sabat G."/>
            <person name="Salamov A."/>
            <person name="Samejima M."/>
            <person name="Schmutz J."/>
            <person name="Slot J.C."/>
            <person name="St John F."/>
            <person name="Stenlid J."/>
            <person name="Sun H."/>
            <person name="Sun S."/>
            <person name="Syed K."/>
            <person name="Tsang A."/>
            <person name="Wiebenga A."/>
            <person name="Young D."/>
            <person name="Pisabarro A."/>
            <person name="Eastwood D.C."/>
            <person name="Martin F."/>
            <person name="Cullen D."/>
            <person name="Grigoriev I.V."/>
            <person name="Hibbett D.S."/>
        </authorList>
    </citation>
    <scope>NUCLEOTIDE SEQUENCE [LARGE SCALE GENOMIC DNA]</scope>
    <source>
        <strain evidence="4 5">DJM-731 SS1</strain>
    </source>
</reference>
<sequence length="408" mass="43165">MAGVIYLSVLLSTLRLVRGQDPPCSVIPTLLNNDKGDSPCQIFSDLMGAPQCSGFSPVGAFTTQVLATPTALESSSSSNTLQCWCSTVSYYLFTACSSCQGLPQMTWSDWIGQCSATGTSIAVGYFPGTLPHNISIPAWAMVESTGDFSVSTADAIASLGFPDTGPVTTLEIELTTNTLEPSIFSQQSAPSFLPALPTSAAGGAYHSSGTVTVYASTTSTPLQNQLPTVSRHLAEPTNTFSTPSDSHGASVSESFPIAPVIGGVVGGIILVLVSICLVCLLWRKRRRSRDHFELNDKPAPLLPLVWLPGRRASDDSPISPHPISLTDSTSSVTPSVGHARGRTPPPEYADLSRSGTMVLSTQTVLPSPVNPEARCRHEDRIREKTVLAFGRQPKPLPSLLPNTSAPRV</sequence>
<dbReference type="STRING" id="1858805.M5G107"/>
<keyword evidence="3" id="KW-0732">Signal</keyword>
<dbReference type="RefSeq" id="XP_040630825.1">
    <property type="nucleotide sequence ID" value="XM_040768196.1"/>
</dbReference>
<evidence type="ECO:0000256" key="3">
    <source>
        <dbReference type="SAM" id="SignalP"/>
    </source>
</evidence>
<feature type="transmembrane region" description="Helical" evidence="2">
    <location>
        <begin position="260"/>
        <end position="282"/>
    </location>
</feature>
<gene>
    <name evidence="4" type="ORF">DACRYDRAFT_106091</name>
</gene>
<dbReference type="OrthoDB" id="2757304at2759"/>
<organism evidence="4 5">
    <name type="scientific">Dacryopinax primogenitus (strain DJM 731)</name>
    <name type="common">Brown rot fungus</name>
    <dbReference type="NCBI Taxonomy" id="1858805"/>
    <lineage>
        <taxon>Eukaryota</taxon>
        <taxon>Fungi</taxon>
        <taxon>Dikarya</taxon>
        <taxon>Basidiomycota</taxon>
        <taxon>Agaricomycotina</taxon>
        <taxon>Dacrymycetes</taxon>
        <taxon>Dacrymycetales</taxon>
        <taxon>Dacrymycetaceae</taxon>
        <taxon>Dacryopinax</taxon>
    </lineage>
</organism>
<evidence type="ECO:0000313" key="5">
    <source>
        <dbReference type="Proteomes" id="UP000030653"/>
    </source>
</evidence>
<dbReference type="HOGENOM" id="CLU_674425_0_0_1"/>
<name>M5G107_DACPD</name>
<dbReference type="Proteomes" id="UP000030653">
    <property type="component" value="Unassembled WGS sequence"/>
</dbReference>
<evidence type="ECO:0008006" key="6">
    <source>
        <dbReference type="Google" id="ProtNLM"/>
    </source>
</evidence>
<feature type="region of interest" description="Disordered" evidence="1">
    <location>
        <begin position="317"/>
        <end position="347"/>
    </location>
</feature>
<evidence type="ECO:0000313" key="4">
    <source>
        <dbReference type="EMBL" id="EJU03931.1"/>
    </source>
</evidence>
<feature type="signal peptide" evidence="3">
    <location>
        <begin position="1"/>
        <end position="19"/>
    </location>
</feature>
<feature type="chain" id="PRO_5004067491" description="Mid2 domain-containing protein" evidence="3">
    <location>
        <begin position="20"/>
        <end position="408"/>
    </location>
</feature>